<reference evidence="12 13" key="1">
    <citation type="submission" date="2024-01" db="EMBL/GenBank/DDBJ databases">
        <authorList>
            <person name="Allen C."/>
            <person name="Tagirdzhanova G."/>
        </authorList>
    </citation>
    <scope>NUCLEOTIDE SEQUENCE [LARGE SCALE GENOMIC DNA]</scope>
</reference>
<comment type="function">
    <text evidence="1">The complex LTO1:YAE1 may function as a target specific adapter that probably recruits apo-RPLI1 to the cytosolic iron-sulfur protein assembly (CIA) complex machinery. May be required for biogenesis of the large ribosomal subunit and initiation of translation.</text>
</comment>
<feature type="region of interest" description="Disordered" evidence="10">
    <location>
        <begin position="1"/>
        <end position="39"/>
    </location>
</feature>
<evidence type="ECO:0000256" key="10">
    <source>
        <dbReference type="SAM" id="MobiDB-lite"/>
    </source>
</evidence>
<organism evidence="12 13">
    <name type="scientific">Sporothrix eucalyptigena</name>
    <dbReference type="NCBI Taxonomy" id="1812306"/>
    <lineage>
        <taxon>Eukaryota</taxon>
        <taxon>Fungi</taxon>
        <taxon>Dikarya</taxon>
        <taxon>Ascomycota</taxon>
        <taxon>Pezizomycotina</taxon>
        <taxon>Sordariomycetes</taxon>
        <taxon>Sordariomycetidae</taxon>
        <taxon>Ophiostomatales</taxon>
        <taxon>Ophiostomataceae</taxon>
        <taxon>Sporothrix</taxon>
    </lineage>
</organism>
<keyword evidence="9" id="KW-0539">Nucleus</keyword>
<name>A0ABP0BWH9_9PEZI</name>
<feature type="domain" description="Essential protein Yae1 N-terminal" evidence="11">
    <location>
        <begin position="139"/>
        <end position="177"/>
    </location>
</feature>
<dbReference type="InterPro" id="IPR038881">
    <property type="entry name" value="Yae1-like"/>
</dbReference>
<evidence type="ECO:0000256" key="6">
    <source>
        <dbReference type="ARBA" id="ARBA00017286"/>
    </source>
</evidence>
<evidence type="ECO:0000256" key="1">
    <source>
        <dbReference type="ARBA" id="ARBA00003836"/>
    </source>
</evidence>
<sequence>MHQRPPADPNNKDDLLAPAGVSFATMDPSPNAGAVAISPLDATEPAVDANTVYHGEAGGDGASGDHGSSHHAVDLFDDVFGTSPTSGEGHHYRDGHNSPSGAATASSPTIPSTTAGLHGHRDHHPSDMNRLQQDHSTAGYREGLSAGKNATLQAGFDEGYPLGAALGTMVGGLLGLLEGLVVALPSDSVPSSSTGGDAESLSTLLARARQELTARSIYSTEYFAPDGTWTYDMEEQDGQESTIYDVAGAHPLIKTWRGIVDRQLDRRGIRWGKPGEEAALAAALGLKDEEDGEEAGHSHAASKADATTSPRPDAPAASRAPPNNASALDW</sequence>
<dbReference type="InterPro" id="IPR019191">
    <property type="entry name" value="Essential_protein_Yae1_N"/>
</dbReference>
<proteinExistence type="inferred from homology"/>
<accession>A0ABP0BWH9</accession>
<evidence type="ECO:0000313" key="13">
    <source>
        <dbReference type="Proteomes" id="UP001642482"/>
    </source>
</evidence>
<dbReference type="Proteomes" id="UP001642482">
    <property type="component" value="Unassembled WGS sequence"/>
</dbReference>
<dbReference type="Pfam" id="PF09811">
    <property type="entry name" value="Yae1_N"/>
    <property type="match status" value="1"/>
</dbReference>
<evidence type="ECO:0000256" key="5">
    <source>
        <dbReference type="ARBA" id="ARBA00011427"/>
    </source>
</evidence>
<evidence type="ECO:0000256" key="2">
    <source>
        <dbReference type="ARBA" id="ARBA00004123"/>
    </source>
</evidence>
<dbReference type="PANTHER" id="PTHR18829">
    <property type="entry name" value="PROTEIN YAE1 HOMOLOG"/>
    <property type="match status" value="1"/>
</dbReference>
<comment type="caution">
    <text evidence="12">The sequence shown here is derived from an EMBL/GenBank/DDBJ whole genome shotgun (WGS) entry which is preliminary data.</text>
</comment>
<evidence type="ECO:0000256" key="8">
    <source>
        <dbReference type="ARBA" id="ARBA00022490"/>
    </source>
</evidence>
<comment type="similarity">
    <text evidence="4">Belongs to the YAE1 family.</text>
</comment>
<evidence type="ECO:0000256" key="4">
    <source>
        <dbReference type="ARBA" id="ARBA00007096"/>
    </source>
</evidence>
<feature type="compositionally biased region" description="Low complexity" evidence="10">
    <location>
        <begin position="98"/>
        <end position="116"/>
    </location>
</feature>
<evidence type="ECO:0000256" key="3">
    <source>
        <dbReference type="ARBA" id="ARBA00004496"/>
    </source>
</evidence>
<feature type="region of interest" description="Disordered" evidence="10">
    <location>
        <begin position="286"/>
        <end position="330"/>
    </location>
</feature>
<dbReference type="EMBL" id="CAWUHD010000053">
    <property type="protein sequence ID" value="CAK7224127.1"/>
    <property type="molecule type" value="Genomic_DNA"/>
</dbReference>
<evidence type="ECO:0000259" key="11">
    <source>
        <dbReference type="Pfam" id="PF09811"/>
    </source>
</evidence>
<keyword evidence="13" id="KW-1185">Reference proteome</keyword>
<evidence type="ECO:0000256" key="7">
    <source>
        <dbReference type="ARBA" id="ARBA00018400"/>
    </source>
</evidence>
<keyword evidence="8" id="KW-0963">Cytoplasm</keyword>
<evidence type="ECO:0000313" key="12">
    <source>
        <dbReference type="EMBL" id="CAK7224127.1"/>
    </source>
</evidence>
<protein>
    <recommendedName>
        <fullName evidence="7">Protein YAE1</fullName>
    </recommendedName>
    <alternativeName>
        <fullName evidence="6">Protein yae1</fullName>
    </alternativeName>
</protein>
<comment type="subcellular location">
    <subcellularLocation>
        <location evidence="3">Cytoplasm</location>
    </subcellularLocation>
    <subcellularLocation>
        <location evidence="2">Nucleus</location>
    </subcellularLocation>
</comment>
<evidence type="ECO:0000256" key="9">
    <source>
        <dbReference type="ARBA" id="ARBA00023242"/>
    </source>
</evidence>
<feature type="compositionally biased region" description="Low complexity" evidence="10">
    <location>
        <begin position="304"/>
        <end position="330"/>
    </location>
</feature>
<feature type="region of interest" description="Disordered" evidence="10">
    <location>
        <begin position="52"/>
        <end position="131"/>
    </location>
</feature>
<comment type="subunit">
    <text evidence="5">May form a complex with LTO1.</text>
</comment>
<dbReference type="PANTHER" id="PTHR18829:SF0">
    <property type="entry name" value="PROTEIN YAE1 HOMOLOG"/>
    <property type="match status" value="1"/>
</dbReference>
<gene>
    <name evidence="12" type="primary">YAE1</name>
    <name evidence="12" type="ORF">SEUCBS140593_005467</name>
</gene>